<comment type="caution">
    <text evidence="3">The sequence shown here is derived from an EMBL/GenBank/DDBJ whole genome shotgun (WGS) entry which is preliminary data.</text>
</comment>
<dbReference type="Proteomes" id="UP000290204">
    <property type="component" value="Unassembled WGS sequence"/>
</dbReference>
<evidence type="ECO:0000313" key="3">
    <source>
        <dbReference type="EMBL" id="RXK62273.1"/>
    </source>
</evidence>
<feature type="chain" id="PRO_5021000035" evidence="1">
    <location>
        <begin position="21"/>
        <end position="242"/>
    </location>
</feature>
<dbReference type="InterPro" id="IPR021255">
    <property type="entry name" value="DUF2807"/>
</dbReference>
<evidence type="ECO:0000259" key="2">
    <source>
        <dbReference type="Pfam" id="PF10988"/>
    </source>
</evidence>
<dbReference type="OrthoDB" id="877489at2"/>
<dbReference type="Gene3D" id="2.160.20.120">
    <property type="match status" value="1"/>
</dbReference>
<name>A0A4Q1CMK7_9BACT</name>
<keyword evidence="1" id="KW-0732">Signal</keyword>
<feature type="signal peptide" evidence="1">
    <location>
        <begin position="1"/>
        <end position="20"/>
    </location>
</feature>
<proteinExistence type="predicted"/>
<keyword evidence="4" id="KW-1185">Reference proteome</keyword>
<gene>
    <name evidence="3" type="ORF">ESA94_04485</name>
</gene>
<feature type="domain" description="Putative auto-transporter adhesin head GIN" evidence="2">
    <location>
        <begin position="39"/>
        <end position="224"/>
    </location>
</feature>
<dbReference type="AlphaFoldDB" id="A0A4Q1CMK7"/>
<dbReference type="Pfam" id="PF10988">
    <property type="entry name" value="DUF2807"/>
    <property type="match status" value="1"/>
</dbReference>
<organism evidence="3 4">
    <name type="scientific">Lacibacter luteus</name>
    <dbReference type="NCBI Taxonomy" id="2508719"/>
    <lineage>
        <taxon>Bacteria</taxon>
        <taxon>Pseudomonadati</taxon>
        <taxon>Bacteroidota</taxon>
        <taxon>Chitinophagia</taxon>
        <taxon>Chitinophagales</taxon>
        <taxon>Chitinophagaceae</taxon>
        <taxon>Lacibacter</taxon>
    </lineage>
</organism>
<accession>A0A4Q1CMK7</accession>
<protein>
    <submittedName>
        <fullName evidence="3">DUF2807 domain-containing protein</fullName>
    </submittedName>
</protein>
<dbReference type="RefSeq" id="WP_129129644.1">
    <property type="nucleotide sequence ID" value="NZ_SDHW01000001.1"/>
</dbReference>
<sequence>MKKVFSFIVLAIFATGFAAAQDVTVINDKNAEPRKVSSFHGIRVSSAFDVIIKQGNEEAVVVSASEEKYRSRIKTEVVDGILRITYDNEGVWKWNSENKKLRAYISVKNIDKLDISGATDVKIDGVLKGTNLKVNLSGASSLKGAVAYESMNIDQSGASDSKLSGSVKNLDVDVNGASDFNCFELVADNCRAVASGASDIFVTVNNDLKVNASGASDVQYKGTASVSDFKTSGASSLKKRTK</sequence>
<reference evidence="3 4" key="1">
    <citation type="submission" date="2019-01" db="EMBL/GenBank/DDBJ databases">
        <title>Lacibacter sp. strain TTM-7.</title>
        <authorList>
            <person name="Chen W.-M."/>
        </authorList>
    </citation>
    <scope>NUCLEOTIDE SEQUENCE [LARGE SCALE GENOMIC DNA]</scope>
    <source>
        <strain evidence="3 4">TTM-7</strain>
    </source>
</reference>
<evidence type="ECO:0000313" key="4">
    <source>
        <dbReference type="Proteomes" id="UP000290204"/>
    </source>
</evidence>
<dbReference type="EMBL" id="SDHW01000001">
    <property type="protein sequence ID" value="RXK62273.1"/>
    <property type="molecule type" value="Genomic_DNA"/>
</dbReference>
<evidence type="ECO:0000256" key="1">
    <source>
        <dbReference type="SAM" id="SignalP"/>
    </source>
</evidence>